<evidence type="ECO:0000313" key="2">
    <source>
        <dbReference type="EMBL" id="GAA4671357.1"/>
    </source>
</evidence>
<gene>
    <name evidence="2" type="ORF">GCM10023226_04940</name>
</gene>
<protein>
    <submittedName>
        <fullName evidence="2">Uncharacterized protein</fullName>
    </submittedName>
</protein>
<proteinExistence type="predicted"/>
<name>A0ABP8VV91_9ACTN</name>
<feature type="compositionally biased region" description="Gly residues" evidence="1">
    <location>
        <begin position="33"/>
        <end position="52"/>
    </location>
</feature>
<dbReference type="Proteomes" id="UP001500621">
    <property type="component" value="Unassembled WGS sequence"/>
</dbReference>
<comment type="caution">
    <text evidence="2">The sequence shown here is derived from an EMBL/GenBank/DDBJ whole genome shotgun (WGS) entry which is preliminary data.</text>
</comment>
<keyword evidence="3" id="KW-1185">Reference proteome</keyword>
<evidence type="ECO:0000313" key="3">
    <source>
        <dbReference type="Proteomes" id="UP001500621"/>
    </source>
</evidence>
<organism evidence="2 3">
    <name type="scientific">Nocardioides nanhaiensis</name>
    <dbReference type="NCBI Taxonomy" id="1476871"/>
    <lineage>
        <taxon>Bacteria</taxon>
        <taxon>Bacillati</taxon>
        <taxon>Actinomycetota</taxon>
        <taxon>Actinomycetes</taxon>
        <taxon>Propionibacteriales</taxon>
        <taxon>Nocardioidaceae</taxon>
        <taxon>Nocardioides</taxon>
    </lineage>
</organism>
<feature type="region of interest" description="Disordered" evidence="1">
    <location>
        <begin position="1"/>
        <end position="88"/>
    </location>
</feature>
<evidence type="ECO:0000256" key="1">
    <source>
        <dbReference type="SAM" id="MobiDB-lite"/>
    </source>
</evidence>
<dbReference type="EMBL" id="BAABIM010000001">
    <property type="protein sequence ID" value="GAA4671357.1"/>
    <property type="molecule type" value="Genomic_DNA"/>
</dbReference>
<accession>A0ABP8VV91</accession>
<reference evidence="3" key="1">
    <citation type="journal article" date="2019" name="Int. J. Syst. Evol. Microbiol.">
        <title>The Global Catalogue of Microorganisms (GCM) 10K type strain sequencing project: providing services to taxonomists for standard genome sequencing and annotation.</title>
        <authorList>
            <consortium name="The Broad Institute Genomics Platform"/>
            <consortium name="The Broad Institute Genome Sequencing Center for Infectious Disease"/>
            <person name="Wu L."/>
            <person name="Ma J."/>
        </authorList>
    </citation>
    <scope>NUCLEOTIDE SEQUENCE [LARGE SCALE GENOMIC DNA]</scope>
    <source>
        <strain evidence="3">JCM 18127</strain>
    </source>
</reference>
<sequence>MSRRPLPDAGGCDGGGSDGGNDGADEGADDGAAAGGRFGGGPVGTPGGGAVGAAGIVREVQVAPSQNRSSPGCPPGSGYQPGLAMGSG</sequence>
<feature type="compositionally biased region" description="Gly residues" evidence="1">
    <location>
        <begin position="11"/>
        <end position="22"/>
    </location>
</feature>